<name>A0ABV4YIR5_9CYAN</name>
<comment type="caution">
    <text evidence="2">The sequence shown here is derived from an EMBL/GenBank/DDBJ whole genome shotgun (WGS) entry which is preliminary data.</text>
</comment>
<sequence>MNATQNITDVAFEVRDRLEIADAVYRFVAGIDFHDDELFVSAFAPDAVVDVTSNNEMWGLNFPVWEGRDTILEVFKNSVFFLDTTHAVSNPRTEINGDIATLHTVTEAQHFPPNDHSRHCLIKSHYHVNLVRDRTRWVITKLVINSVWFTGDPKILIGE</sequence>
<evidence type="ECO:0000313" key="3">
    <source>
        <dbReference type="Proteomes" id="UP001576776"/>
    </source>
</evidence>
<dbReference type="Gene3D" id="3.10.450.50">
    <property type="match status" value="1"/>
</dbReference>
<dbReference type="Proteomes" id="UP001576776">
    <property type="component" value="Unassembled WGS sequence"/>
</dbReference>
<evidence type="ECO:0000259" key="1">
    <source>
        <dbReference type="Pfam" id="PF13577"/>
    </source>
</evidence>
<protein>
    <submittedName>
        <fullName evidence="2">Nuclear transport factor 2 family protein</fullName>
    </submittedName>
</protein>
<gene>
    <name evidence="2" type="ORF">ACE1B6_26035</name>
</gene>
<dbReference type="InterPro" id="IPR037401">
    <property type="entry name" value="SnoaL-like"/>
</dbReference>
<dbReference type="SUPFAM" id="SSF54427">
    <property type="entry name" value="NTF2-like"/>
    <property type="match status" value="1"/>
</dbReference>
<accession>A0ABV4YIR5</accession>
<dbReference type="Pfam" id="PF13577">
    <property type="entry name" value="SnoaL_4"/>
    <property type="match status" value="1"/>
</dbReference>
<dbReference type="RefSeq" id="WP_413260204.1">
    <property type="nucleotide sequence ID" value="NZ_JBHFNS010000092.1"/>
</dbReference>
<proteinExistence type="predicted"/>
<feature type="domain" description="SnoaL-like" evidence="1">
    <location>
        <begin position="13"/>
        <end position="142"/>
    </location>
</feature>
<evidence type="ECO:0000313" key="2">
    <source>
        <dbReference type="EMBL" id="MFB2938726.1"/>
    </source>
</evidence>
<dbReference type="EMBL" id="JBHFNS010000092">
    <property type="protein sequence ID" value="MFB2938726.1"/>
    <property type="molecule type" value="Genomic_DNA"/>
</dbReference>
<keyword evidence="3" id="KW-1185">Reference proteome</keyword>
<reference evidence="2 3" key="1">
    <citation type="submission" date="2024-09" db="EMBL/GenBank/DDBJ databases">
        <title>Floridaenema gen nov. (Aerosakkonemataceae, Aerosakkonematales ord. nov., Cyanobacteria) from benthic tropical and subtropical fresh waters, with the description of four new species.</title>
        <authorList>
            <person name="Moretto J.A."/>
            <person name="Berthold D.E."/>
            <person name="Lefler F.W."/>
            <person name="Huang I.-S."/>
            <person name="Laughinghouse H. IV."/>
        </authorList>
    </citation>
    <scope>NUCLEOTIDE SEQUENCE [LARGE SCALE GENOMIC DNA]</scope>
    <source>
        <strain evidence="2 3">BLCC-F154</strain>
    </source>
</reference>
<organism evidence="2 3">
    <name type="scientific">Floridaenema fluviatile BLCC-F154</name>
    <dbReference type="NCBI Taxonomy" id="3153640"/>
    <lineage>
        <taxon>Bacteria</taxon>
        <taxon>Bacillati</taxon>
        <taxon>Cyanobacteriota</taxon>
        <taxon>Cyanophyceae</taxon>
        <taxon>Oscillatoriophycideae</taxon>
        <taxon>Aerosakkonematales</taxon>
        <taxon>Aerosakkonemataceae</taxon>
        <taxon>Floridanema</taxon>
        <taxon>Floridanema fluviatile</taxon>
    </lineage>
</organism>
<dbReference type="InterPro" id="IPR032710">
    <property type="entry name" value="NTF2-like_dom_sf"/>
</dbReference>